<name>A0A917VSJ7_9NOCA</name>
<accession>A0A917VSJ7</accession>
<dbReference type="InterPro" id="IPR002878">
    <property type="entry name" value="ChsH2_C"/>
</dbReference>
<gene>
    <name evidence="2" type="ORF">GCM10011588_25580</name>
</gene>
<protein>
    <recommendedName>
        <fullName evidence="1">ChsH2 C-terminal OB-fold domain-containing protein</fullName>
    </recommendedName>
</protein>
<evidence type="ECO:0000259" key="1">
    <source>
        <dbReference type="Pfam" id="PF01796"/>
    </source>
</evidence>
<reference evidence="2" key="2">
    <citation type="submission" date="2020-09" db="EMBL/GenBank/DDBJ databases">
        <authorList>
            <person name="Sun Q."/>
            <person name="Zhou Y."/>
        </authorList>
    </citation>
    <scope>NUCLEOTIDE SEQUENCE</scope>
    <source>
        <strain evidence="2">CGMCC 4.3508</strain>
    </source>
</reference>
<dbReference type="RefSeq" id="WP_058854494.1">
    <property type="nucleotide sequence ID" value="NZ_BMMH01000004.1"/>
</dbReference>
<dbReference type="AlphaFoldDB" id="A0A917VSJ7"/>
<dbReference type="InterPro" id="IPR012340">
    <property type="entry name" value="NA-bd_OB-fold"/>
</dbReference>
<dbReference type="EMBL" id="BMMH01000004">
    <property type="protein sequence ID" value="GGL10052.1"/>
    <property type="molecule type" value="Genomic_DNA"/>
</dbReference>
<evidence type="ECO:0000313" key="3">
    <source>
        <dbReference type="Proteomes" id="UP000638263"/>
    </source>
</evidence>
<dbReference type="SUPFAM" id="SSF50249">
    <property type="entry name" value="Nucleic acid-binding proteins"/>
    <property type="match status" value="1"/>
</dbReference>
<evidence type="ECO:0000313" key="2">
    <source>
        <dbReference type="EMBL" id="GGL10052.1"/>
    </source>
</evidence>
<feature type="domain" description="ChsH2 C-terminal OB-fold" evidence="1">
    <location>
        <begin position="384"/>
        <end position="439"/>
    </location>
</feature>
<proteinExistence type="predicted"/>
<keyword evidence="3" id="KW-1185">Reference proteome</keyword>
<organism evidence="2 3">
    <name type="scientific">Nocardia jinanensis</name>
    <dbReference type="NCBI Taxonomy" id="382504"/>
    <lineage>
        <taxon>Bacteria</taxon>
        <taxon>Bacillati</taxon>
        <taxon>Actinomycetota</taxon>
        <taxon>Actinomycetes</taxon>
        <taxon>Mycobacteriales</taxon>
        <taxon>Nocardiaceae</taxon>
        <taxon>Nocardia</taxon>
    </lineage>
</organism>
<sequence length="475" mass="49434">MVTGVSLTGYATYVPAHRLDRGELATALGAGSGRGQRVVASFDEDSTTMGVAAAAPVLRSASAAPAALYFATTSPVYADKTNACAVHAALALPGETFAADLAGSARSAIAGWRAAAATGGLLVLSDVRMGRPGSADERDGADGAAAFLFGDPADAIAEVIGEYSLSAEVLDRWRAPGDPRGSQWEERFGLEAYLPLAKRVAGEALSAAGLATADHLVVVSPNSAVRKKAGSIAAAIPLAEVPLGHAGAVDFGFGLAHALDIARPGETILLLSVADGCDAVVLRTTPRLARGRQAVPLLAQCAGGVPVSYPTYLTWRGWLEREPPRRPEPDRPAGPPSARAAAWKFAFSGSVCRRCAFVHLPPARVCKRCSAVDDMDRKPLNASTGTVATYTVDRLAFSPSPPLVEAVIDFDGGGRYTLEVADAQPDQLAVGTAVGLTFRKLYEADGVHNYFWKARILEPGERAWEPPASLQGVTP</sequence>
<dbReference type="Proteomes" id="UP000638263">
    <property type="component" value="Unassembled WGS sequence"/>
</dbReference>
<dbReference type="Pfam" id="PF01796">
    <property type="entry name" value="OB_ChsH2_C"/>
    <property type="match status" value="1"/>
</dbReference>
<comment type="caution">
    <text evidence="2">The sequence shown here is derived from an EMBL/GenBank/DDBJ whole genome shotgun (WGS) entry which is preliminary data.</text>
</comment>
<dbReference type="GO" id="GO:0016746">
    <property type="term" value="F:acyltransferase activity"/>
    <property type="evidence" value="ECO:0007669"/>
    <property type="project" value="InterPro"/>
</dbReference>
<dbReference type="InterPro" id="IPR016039">
    <property type="entry name" value="Thiolase-like"/>
</dbReference>
<reference evidence="2" key="1">
    <citation type="journal article" date="2014" name="Int. J. Syst. Evol. Microbiol.">
        <title>Complete genome sequence of Corynebacterium casei LMG S-19264T (=DSM 44701T), isolated from a smear-ripened cheese.</title>
        <authorList>
            <consortium name="US DOE Joint Genome Institute (JGI-PGF)"/>
            <person name="Walter F."/>
            <person name="Albersmeier A."/>
            <person name="Kalinowski J."/>
            <person name="Ruckert C."/>
        </authorList>
    </citation>
    <scope>NUCLEOTIDE SEQUENCE</scope>
    <source>
        <strain evidence="2">CGMCC 4.3508</strain>
    </source>
</reference>
<dbReference type="SUPFAM" id="SSF53901">
    <property type="entry name" value="Thiolase-like"/>
    <property type="match status" value="1"/>
</dbReference>
<dbReference type="Gene3D" id="3.40.47.10">
    <property type="match status" value="1"/>
</dbReference>